<dbReference type="VEuPathDB" id="FungiDB:PHYBLDRAFT_174088"/>
<keyword evidence="2" id="KW-1185">Reference proteome</keyword>
<dbReference type="GeneID" id="28998088"/>
<evidence type="ECO:0000313" key="1">
    <source>
        <dbReference type="EMBL" id="OAD67768.1"/>
    </source>
</evidence>
<evidence type="ECO:0000313" key="2">
    <source>
        <dbReference type="Proteomes" id="UP000077315"/>
    </source>
</evidence>
<gene>
    <name evidence="1" type="ORF">PHYBLDRAFT_174088</name>
</gene>
<name>A0A162N2A0_PHYB8</name>
<dbReference type="AlphaFoldDB" id="A0A162N2A0"/>
<organism evidence="1 2">
    <name type="scientific">Phycomyces blakesleeanus (strain ATCC 8743b / DSM 1359 / FGSC 10004 / NBRC 33097 / NRRL 1555)</name>
    <dbReference type="NCBI Taxonomy" id="763407"/>
    <lineage>
        <taxon>Eukaryota</taxon>
        <taxon>Fungi</taxon>
        <taxon>Fungi incertae sedis</taxon>
        <taxon>Mucoromycota</taxon>
        <taxon>Mucoromycotina</taxon>
        <taxon>Mucoromycetes</taxon>
        <taxon>Mucorales</taxon>
        <taxon>Phycomycetaceae</taxon>
        <taxon>Phycomyces</taxon>
    </lineage>
</organism>
<dbReference type="EMBL" id="KV440998">
    <property type="protein sequence ID" value="OAD67768.1"/>
    <property type="molecule type" value="Genomic_DNA"/>
</dbReference>
<dbReference type="Proteomes" id="UP000077315">
    <property type="component" value="Unassembled WGS sequence"/>
</dbReference>
<dbReference type="PANTHER" id="PTHR46579:SF2">
    <property type="entry name" value="C2H2-TYPE DOMAIN-CONTAINING PROTEIN"/>
    <property type="match status" value="1"/>
</dbReference>
<evidence type="ECO:0008006" key="3">
    <source>
        <dbReference type="Google" id="ProtNLM"/>
    </source>
</evidence>
<protein>
    <recommendedName>
        <fullName evidence="3">Transposase domain-containing protein</fullName>
    </recommendedName>
</protein>
<accession>A0A162N2A0</accession>
<sequence length="684" mass="77664">MFPSTQTHTLDCHCIKCHNSHQKSSYAAKRTETCRNKRARVEAAMRNMDVDTEVIPTSRSDSVEAMDGQANSPFLDAASMFDNDRDDNDFDDNVEDEVNEIEIEDFNSEDPFAASDMPKNEVHQFIAIFIVLFASRHVVDKGAAVLIEFINNLLRIYDQDFQLPTSLAGLQKMTGFSAITKGIKKFVVCQDCHTVYQDIVSAPPRCVSSKLGARSACNCNLTKSISSGALVAKREYVYQSIKNTLSVFFRHPSFEAKILHGTIIDPMHNLFLGTSKRLMDWWIDEKTIGPEEFASMEKIAETMILPRDYITLTTKIGKGFSYIKADEWKSWVLLSITFDEITTTHNLLEKFCNACNIDYTTTILICNMHLHLHLHECICDFGLVYGYWLFGFEQYNGILKNFKTNGKDGFEVTYMKNFVQNAYKDDYVNAVLKSSSQIPFIHTLSKLVTTSIPAATVTTLSSCPFRLQEFVQGYTDPYNPPKGNEPLPPFTFPLKYKKLSVMDDSDYLHLLEYYQVAYSLPDLASYQDTSYNCSALDNQIIKLKSIDILGQHYRGTNNSTISCRSLVQAKFVGSNGNIILGFAGQIQYLFTHSFQLPPTHNLHLTRMVHDHQQVFAFIKWFHTSSDRSREDDSVEFCLPTFSPDSYHSIISVYHILLEVATATIATSRNVSKMLIIPLPKKLYA</sequence>
<proteinExistence type="predicted"/>
<dbReference type="RefSeq" id="XP_018285808.1">
    <property type="nucleotide sequence ID" value="XM_018437182.1"/>
</dbReference>
<dbReference type="PANTHER" id="PTHR46579">
    <property type="entry name" value="F5/8 TYPE C DOMAIN-CONTAINING PROTEIN-RELATED"/>
    <property type="match status" value="1"/>
</dbReference>
<dbReference type="InParanoid" id="A0A162N2A0"/>
<reference evidence="2" key="1">
    <citation type="submission" date="2015-06" db="EMBL/GenBank/DDBJ databases">
        <title>Expansion of signal transduction pathways in fungi by whole-genome duplication.</title>
        <authorList>
            <consortium name="DOE Joint Genome Institute"/>
            <person name="Corrochano L.M."/>
            <person name="Kuo A."/>
            <person name="Marcet-Houben M."/>
            <person name="Polaino S."/>
            <person name="Salamov A."/>
            <person name="Villalobos J.M."/>
            <person name="Alvarez M.I."/>
            <person name="Avalos J."/>
            <person name="Benito E.P."/>
            <person name="Benoit I."/>
            <person name="Burger G."/>
            <person name="Camino L.P."/>
            <person name="Canovas D."/>
            <person name="Cerda-Olmedo E."/>
            <person name="Cheng J.-F."/>
            <person name="Dominguez A."/>
            <person name="Elias M."/>
            <person name="Eslava A.P."/>
            <person name="Glaser F."/>
            <person name="Grimwood J."/>
            <person name="Gutierrez G."/>
            <person name="Heitman J."/>
            <person name="Henrissat B."/>
            <person name="Iturriaga E.A."/>
            <person name="Lang B.F."/>
            <person name="Lavin J.L."/>
            <person name="Lee S."/>
            <person name="Li W."/>
            <person name="Lindquist E."/>
            <person name="Lopez-Garcia S."/>
            <person name="Luque E.M."/>
            <person name="Marcos A.T."/>
            <person name="Martin J."/>
            <person name="McCluskey K."/>
            <person name="Medina H.R."/>
            <person name="Miralles-Duran A."/>
            <person name="Miyazaki A."/>
            <person name="Munoz-Torres E."/>
            <person name="Oguiza J.A."/>
            <person name="Ohm R."/>
            <person name="Olmedo M."/>
            <person name="Orejas M."/>
            <person name="Ortiz-Castellanos L."/>
            <person name="Pisabarro A.G."/>
            <person name="Rodriguez-Romero J."/>
            <person name="Ruiz-Herrera J."/>
            <person name="Ruiz-Vazquez R."/>
            <person name="Sanz C."/>
            <person name="Schackwitz W."/>
            <person name="Schmutz J."/>
            <person name="Shahriari M."/>
            <person name="Shelest E."/>
            <person name="Silva-Franco F."/>
            <person name="Soanes D."/>
            <person name="Syed K."/>
            <person name="Tagua V.G."/>
            <person name="Talbot N.J."/>
            <person name="Thon M."/>
            <person name="De vries R.P."/>
            <person name="Wiebenga A."/>
            <person name="Yadav J.S."/>
            <person name="Braun E.L."/>
            <person name="Baker S."/>
            <person name="Garre V."/>
            <person name="Horwitz B."/>
            <person name="Torres-Martinez S."/>
            <person name="Idnurm A."/>
            <person name="Herrera-Estrella A."/>
            <person name="Gabaldon T."/>
            <person name="Grigoriev I.V."/>
        </authorList>
    </citation>
    <scope>NUCLEOTIDE SEQUENCE [LARGE SCALE GENOMIC DNA]</scope>
    <source>
        <strain evidence="2">NRRL 1555(-)</strain>
    </source>
</reference>